<dbReference type="CDD" id="cd17261">
    <property type="entry name" value="RMtype1_S_EcoKI-TRD2-CR2_like"/>
    <property type="match status" value="1"/>
</dbReference>
<protein>
    <recommendedName>
        <fullName evidence="4">Type I restriction modification DNA specificity domain-containing protein</fullName>
    </recommendedName>
</protein>
<dbReference type="Proteomes" id="UP000180057">
    <property type="component" value="Unassembled WGS sequence"/>
</dbReference>
<dbReference type="RefSeq" id="WP_071388457.1">
    <property type="nucleotide sequence ID" value="NZ_MLQS01000001.1"/>
</dbReference>
<proteinExistence type="inferred from homology"/>
<comment type="similarity">
    <text evidence="1">Belongs to the type-I restriction system S methylase family.</text>
</comment>
<gene>
    <name evidence="5" type="ORF">BKP45_04070</name>
</gene>
<dbReference type="STRING" id="472963.BKP45_04070"/>
<dbReference type="GO" id="GO:0003677">
    <property type="term" value="F:DNA binding"/>
    <property type="evidence" value="ECO:0007669"/>
    <property type="project" value="UniProtKB-KW"/>
</dbReference>
<dbReference type="InterPro" id="IPR044946">
    <property type="entry name" value="Restrct_endonuc_typeI_TRD_sf"/>
</dbReference>
<keyword evidence="2" id="KW-0680">Restriction system</keyword>
<keyword evidence="3" id="KW-0238">DNA-binding</keyword>
<name>A0A1S2MDV9_9BACI</name>
<keyword evidence="6" id="KW-1185">Reference proteome</keyword>
<evidence type="ECO:0000313" key="5">
    <source>
        <dbReference type="EMBL" id="OIJ21875.1"/>
    </source>
</evidence>
<dbReference type="OrthoDB" id="9795776at2"/>
<feature type="domain" description="Type I restriction modification DNA specificity" evidence="4">
    <location>
        <begin position="40"/>
        <end position="197"/>
    </location>
</feature>
<dbReference type="PANTHER" id="PTHR30408:SF12">
    <property type="entry name" value="TYPE I RESTRICTION ENZYME MJAVIII SPECIFICITY SUBUNIT"/>
    <property type="match status" value="1"/>
</dbReference>
<accession>A0A1S2MDV9</accession>
<dbReference type="AlphaFoldDB" id="A0A1S2MDV9"/>
<evidence type="ECO:0000256" key="1">
    <source>
        <dbReference type="ARBA" id="ARBA00010923"/>
    </source>
</evidence>
<dbReference type="SUPFAM" id="SSF116734">
    <property type="entry name" value="DNA methylase specificity domain"/>
    <property type="match status" value="2"/>
</dbReference>
<dbReference type="REBASE" id="179032">
    <property type="entry name" value="Aal22531ORF4075P"/>
</dbReference>
<dbReference type="EMBL" id="MLQS01000001">
    <property type="protein sequence ID" value="OIJ21875.1"/>
    <property type="molecule type" value="Genomic_DNA"/>
</dbReference>
<evidence type="ECO:0000256" key="2">
    <source>
        <dbReference type="ARBA" id="ARBA00022747"/>
    </source>
</evidence>
<evidence type="ECO:0000256" key="3">
    <source>
        <dbReference type="ARBA" id="ARBA00023125"/>
    </source>
</evidence>
<dbReference type="GO" id="GO:0009307">
    <property type="term" value="P:DNA restriction-modification system"/>
    <property type="evidence" value="ECO:0007669"/>
    <property type="project" value="UniProtKB-KW"/>
</dbReference>
<dbReference type="Gene3D" id="3.90.220.20">
    <property type="entry name" value="DNA methylase specificity domains"/>
    <property type="match status" value="2"/>
</dbReference>
<sequence length="473" mass="54959">MGVKVFEHSFKDFSIHKLLRSDIKYINYEKSFKFSFKKSLKIKDVIKDYYKGFAFKGKDFKDTGDVYALKGVDFNDDLSINFNDITFLPTSYFENKKYNKFIVKKGDVVVSLVGSIGKVIVVQEDVKMLLNQNNIALRIKEELYYKEFFAYVLKFILINLFEKVYKSAGYSFLAIDDLFELEIPDISLEKQKKLLEKINEANIEVKKTEADIKGNKEILDLVLSEELKVKIEDENERKKQSYTNNSISKLLKRNQNLRFSYMWSNLQSAQKILYEGVTHIEKLGKYIISTRNGWSPACDGNPEGKPVLGIDAIRDNTIHFNKLKYTPKNKKTIDFVQKGDFYVSRGNTIDLVALAGIVNDEPPKELIYPDLMIKIKFDEEYINPKYVAYVFNSTIGRTYFKYASKGKNQSMVKISSDELYNFYMPLPPKKTQDAIVAKIEIKLKEKSEIFERVSIKKESIIQIINNFLTSEKE</sequence>
<evidence type="ECO:0000259" key="4">
    <source>
        <dbReference type="Pfam" id="PF01420"/>
    </source>
</evidence>
<dbReference type="Pfam" id="PF01420">
    <property type="entry name" value="Methylase_S"/>
    <property type="match status" value="1"/>
</dbReference>
<comment type="caution">
    <text evidence="5">The sequence shown here is derived from an EMBL/GenBank/DDBJ whole genome shotgun (WGS) entry which is preliminary data.</text>
</comment>
<dbReference type="InterPro" id="IPR052021">
    <property type="entry name" value="Type-I_RS_S_subunit"/>
</dbReference>
<organism evidence="5 6">
    <name type="scientific">Anaerobacillus alkalidiazotrophicus</name>
    <dbReference type="NCBI Taxonomy" id="472963"/>
    <lineage>
        <taxon>Bacteria</taxon>
        <taxon>Bacillati</taxon>
        <taxon>Bacillota</taxon>
        <taxon>Bacilli</taxon>
        <taxon>Bacillales</taxon>
        <taxon>Bacillaceae</taxon>
        <taxon>Anaerobacillus</taxon>
    </lineage>
</organism>
<reference evidence="5 6" key="1">
    <citation type="submission" date="2016-10" db="EMBL/GenBank/DDBJ databases">
        <title>Draft genome sequences of four alkaliphilic bacteria belonging to the Anaerobacillus genus.</title>
        <authorList>
            <person name="Bassil N.M."/>
            <person name="Lloyd J.R."/>
        </authorList>
    </citation>
    <scope>NUCLEOTIDE SEQUENCE [LARGE SCALE GENOMIC DNA]</scope>
    <source>
        <strain evidence="5 6">DSM 22531</strain>
    </source>
</reference>
<dbReference type="InterPro" id="IPR000055">
    <property type="entry name" value="Restrct_endonuc_typeI_TRD"/>
</dbReference>
<evidence type="ECO:0000313" key="6">
    <source>
        <dbReference type="Proteomes" id="UP000180057"/>
    </source>
</evidence>
<dbReference type="PANTHER" id="PTHR30408">
    <property type="entry name" value="TYPE-1 RESTRICTION ENZYME ECOKI SPECIFICITY PROTEIN"/>
    <property type="match status" value="1"/>
</dbReference>